<dbReference type="AlphaFoldDB" id="A0A5K7ZLQ2"/>
<evidence type="ECO:0000256" key="1">
    <source>
        <dbReference type="SAM" id="MobiDB-lite"/>
    </source>
</evidence>
<dbReference type="RefSeq" id="WP_155310749.1">
    <property type="nucleotide sequence ID" value="NZ_AP021876.1"/>
</dbReference>
<accession>A0A5K7ZLQ2</accession>
<reference evidence="2 3" key="1">
    <citation type="submission" date="2019-11" db="EMBL/GenBank/DDBJ databases">
        <title>Comparative genomics of hydrocarbon-degrading Desulfosarcina strains.</title>
        <authorList>
            <person name="Watanabe M."/>
            <person name="Kojima H."/>
            <person name="Fukui M."/>
        </authorList>
    </citation>
    <scope>NUCLEOTIDE SEQUENCE [LARGE SCALE GENOMIC DNA]</scope>
    <source>
        <strain evidence="2 3">28bB2T</strain>
    </source>
</reference>
<protein>
    <submittedName>
        <fullName evidence="2">Uncharacterized protein</fullName>
    </submittedName>
</protein>
<dbReference type="KEGG" id="dov:DSCO28_29500"/>
<dbReference type="Proteomes" id="UP000425960">
    <property type="component" value="Chromosome"/>
</dbReference>
<organism evidence="2 3">
    <name type="scientific">Desulfosarcina ovata subsp. sediminis</name>
    <dbReference type="NCBI Taxonomy" id="885957"/>
    <lineage>
        <taxon>Bacteria</taxon>
        <taxon>Pseudomonadati</taxon>
        <taxon>Thermodesulfobacteriota</taxon>
        <taxon>Desulfobacteria</taxon>
        <taxon>Desulfobacterales</taxon>
        <taxon>Desulfosarcinaceae</taxon>
        <taxon>Desulfosarcina</taxon>
    </lineage>
</organism>
<sequence>MIETIHLDPKLKKCLVTLKKGSRRACLAADRVETIIDALKTGGTLPEQVCAFTRNGEARIKGCRKFNLGAGYRLVTLKQDSDLYLLFAGTHDECSRWIENNRDHLPLEMIAERSRTVKRPIPQASPAKETHCTDKTEPEEDWIPPLDDRDLRVIFSGLVNGN</sequence>
<proteinExistence type="predicted"/>
<evidence type="ECO:0000313" key="2">
    <source>
        <dbReference type="EMBL" id="BBO82384.1"/>
    </source>
</evidence>
<evidence type="ECO:0000313" key="3">
    <source>
        <dbReference type="Proteomes" id="UP000425960"/>
    </source>
</evidence>
<dbReference type="EMBL" id="AP021876">
    <property type="protein sequence ID" value="BBO82384.1"/>
    <property type="molecule type" value="Genomic_DNA"/>
</dbReference>
<name>A0A5K7ZLQ2_9BACT</name>
<gene>
    <name evidence="2" type="ORF">DSCO28_29500</name>
</gene>
<feature type="region of interest" description="Disordered" evidence="1">
    <location>
        <begin position="124"/>
        <end position="143"/>
    </location>
</feature>